<evidence type="ECO:0000256" key="1">
    <source>
        <dbReference type="ARBA" id="ARBA00022980"/>
    </source>
</evidence>
<organism evidence="4 5">
    <name type="scientific">Allacma fusca</name>
    <dbReference type="NCBI Taxonomy" id="39272"/>
    <lineage>
        <taxon>Eukaryota</taxon>
        <taxon>Metazoa</taxon>
        <taxon>Ecdysozoa</taxon>
        <taxon>Arthropoda</taxon>
        <taxon>Hexapoda</taxon>
        <taxon>Collembola</taxon>
        <taxon>Symphypleona</taxon>
        <taxon>Sminthuridae</taxon>
        <taxon>Allacma</taxon>
    </lineage>
</organism>
<dbReference type="InterPro" id="IPR002784">
    <property type="entry name" value="Ribosomal_eL14_dom"/>
</dbReference>
<comment type="caution">
    <text evidence="4">The sequence shown here is derived from an EMBL/GenBank/DDBJ whole genome shotgun (WGS) entry which is preliminary data.</text>
</comment>
<dbReference type="EMBL" id="CAJVCH010570616">
    <property type="protein sequence ID" value="CAG7835380.1"/>
    <property type="molecule type" value="Genomic_DNA"/>
</dbReference>
<dbReference type="GO" id="GO:0003723">
    <property type="term" value="F:RNA binding"/>
    <property type="evidence" value="ECO:0007669"/>
    <property type="project" value="InterPro"/>
</dbReference>
<protein>
    <recommendedName>
        <fullName evidence="3">Large ribosomal subunit protein eL14 domain-containing protein</fullName>
    </recommendedName>
</protein>
<keyword evidence="5" id="KW-1185">Reference proteome</keyword>
<dbReference type="Pfam" id="PF01929">
    <property type="entry name" value="Ribosomal_L14e"/>
    <property type="match status" value="1"/>
</dbReference>
<dbReference type="Proteomes" id="UP000708208">
    <property type="component" value="Unassembled WGS sequence"/>
</dbReference>
<dbReference type="GO" id="GO:0006412">
    <property type="term" value="P:translation"/>
    <property type="evidence" value="ECO:0007669"/>
    <property type="project" value="InterPro"/>
</dbReference>
<name>A0A8J2PSQ3_9HEXA</name>
<evidence type="ECO:0000256" key="2">
    <source>
        <dbReference type="ARBA" id="ARBA00023274"/>
    </source>
</evidence>
<dbReference type="GO" id="GO:0003735">
    <property type="term" value="F:structural constituent of ribosome"/>
    <property type="evidence" value="ECO:0007669"/>
    <property type="project" value="InterPro"/>
</dbReference>
<evidence type="ECO:0000313" key="5">
    <source>
        <dbReference type="Proteomes" id="UP000708208"/>
    </source>
</evidence>
<accession>A0A8J2PSQ3</accession>
<evidence type="ECO:0000259" key="3">
    <source>
        <dbReference type="Pfam" id="PF01929"/>
    </source>
</evidence>
<dbReference type="InterPro" id="IPR039660">
    <property type="entry name" value="Ribosomal_eL14"/>
</dbReference>
<sequence>MEHARAHPSHKKQCYVHMVLSLSNVAVPSYSWDLKLALLTAAITRHTAVEEAHTAHERDSFRECGTVESDFIMAFQKFVEAGRIAYVAEGELEGKLVAIVNIIDSNRVLVDGPLTGVARQEISIKKLHLTRLGLKFPFTAPSRVIRKSWADNKIDEKWKNSSWAGRVQARATRANLSDFERFKLQKARRTRNKLRRNTYLSLLLNAKKKGGLVPPKSKYGRIKKVKKAAPKKK</sequence>
<keyword evidence="1" id="KW-0689">Ribosomal protein</keyword>
<feature type="domain" description="Large ribosomal subunit protein eL14" evidence="3">
    <location>
        <begin position="119"/>
        <end position="192"/>
    </location>
</feature>
<keyword evidence="2" id="KW-0687">Ribonucleoprotein</keyword>
<dbReference type="GO" id="GO:0022625">
    <property type="term" value="C:cytosolic large ribosomal subunit"/>
    <property type="evidence" value="ECO:0007669"/>
    <property type="project" value="TreeGrafter"/>
</dbReference>
<dbReference type="CDD" id="cd23702">
    <property type="entry name" value="eL14"/>
    <property type="match status" value="1"/>
</dbReference>
<proteinExistence type="predicted"/>
<dbReference type="PANTHER" id="PTHR11127">
    <property type="entry name" value="60S RIBOSOMAL PROTEIN L14"/>
    <property type="match status" value="1"/>
</dbReference>
<dbReference type="AlphaFoldDB" id="A0A8J2PSQ3"/>
<gene>
    <name evidence="4" type="ORF">AFUS01_LOCUS44753</name>
</gene>
<dbReference type="GO" id="GO:0042273">
    <property type="term" value="P:ribosomal large subunit biogenesis"/>
    <property type="evidence" value="ECO:0007669"/>
    <property type="project" value="TreeGrafter"/>
</dbReference>
<evidence type="ECO:0000313" key="4">
    <source>
        <dbReference type="EMBL" id="CAG7835380.1"/>
    </source>
</evidence>
<dbReference type="OrthoDB" id="1875589at2759"/>
<dbReference type="PANTHER" id="PTHR11127:SF2">
    <property type="entry name" value="LARGE RIBOSOMAL SUBUNIT PROTEIN EL14"/>
    <property type="match status" value="1"/>
</dbReference>
<reference evidence="4" key="1">
    <citation type="submission" date="2021-06" db="EMBL/GenBank/DDBJ databases">
        <authorList>
            <person name="Hodson N. C."/>
            <person name="Mongue J. A."/>
            <person name="Jaron S. K."/>
        </authorList>
    </citation>
    <scope>NUCLEOTIDE SEQUENCE</scope>
</reference>